<feature type="region of interest" description="Disordered" evidence="1">
    <location>
        <begin position="30"/>
        <end position="74"/>
    </location>
</feature>
<proteinExistence type="predicted"/>
<sequence>MKRGRDPASVVSIEVTGHGRVGMHSASCTFAQGTSCTRPPPQTPRRAAASRRGDSNCPSGRERESGVEAWPASP</sequence>
<accession>A0A8J5NAR1</accession>
<protein>
    <submittedName>
        <fullName evidence="2">Uncharacterized protein</fullName>
    </submittedName>
</protein>
<dbReference type="AlphaFoldDB" id="A0A8J5NAR1"/>
<evidence type="ECO:0000313" key="3">
    <source>
        <dbReference type="Proteomes" id="UP000747542"/>
    </source>
</evidence>
<dbReference type="Proteomes" id="UP000747542">
    <property type="component" value="Unassembled WGS sequence"/>
</dbReference>
<evidence type="ECO:0000313" key="2">
    <source>
        <dbReference type="EMBL" id="KAG7176097.1"/>
    </source>
</evidence>
<gene>
    <name evidence="2" type="ORF">Hamer_G023263</name>
</gene>
<dbReference type="EMBL" id="JAHLQT010004240">
    <property type="protein sequence ID" value="KAG7176097.1"/>
    <property type="molecule type" value="Genomic_DNA"/>
</dbReference>
<comment type="caution">
    <text evidence="2">The sequence shown here is derived from an EMBL/GenBank/DDBJ whole genome shotgun (WGS) entry which is preliminary data.</text>
</comment>
<reference evidence="2" key="1">
    <citation type="journal article" date="2021" name="Sci. Adv.">
        <title>The American lobster genome reveals insights on longevity, neural, and immune adaptations.</title>
        <authorList>
            <person name="Polinski J.M."/>
            <person name="Zimin A.V."/>
            <person name="Clark K.F."/>
            <person name="Kohn A.B."/>
            <person name="Sadowski N."/>
            <person name="Timp W."/>
            <person name="Ptitsyn A."/>
            <person name="Khanna P."/>
            <person name="Romanova D.Y."/>
            <person name="Williams P."/>
            <person name="Greenwood S.J."/>
            <person name="Moroz L.L."/>
            <person name="Walt D.R."/>
            <person name="Bodnar A.G."/>
        </authorList>
    </citation>
    <scope>NUCLEOTIDE SEQUENCE</scope>
    <source>
        <strain evidence="2">GMGI-L3</strain>
    </source>
</reference>
<name>A0A8J5NAR1_HOMAM</name>
<organism evidence="2 3">
    <name type="scientific">Homarus americanus</name>
    <name type="common">American lobster</name>
    <dbReference type="NCBI Taxonomy" id="6706"/>
    <lineage>
        <taxon>Eukaryota</taxon>
        <taxon>Metazoa</taxon>
        <taxon>Ecdysozoa</taxon>
        <taxon>Arthropoda</taxon>
        <taxon>Crustacea</taxon>
        <taxon>Multicrustacea</taxon>
        <taxon>Malacostraca</taxon>
        <taxon>Eumalacostraca</taxon>
        <taxon>Eucarida</taxon>
        <taxon>Decapoda</taxon>
        <taxon>Pleocyemata</taxon>
        <taxon>Astacidea</taxon>
        <taxon>Nephropoidea</taxon>
        <taxon>Nephropidae</taxon>
        <taxon>Homarus</taxon>
    </lineage>
</organism>
<evidence type="ECO:0000256" key="1">
    <source>
        <dbReference type="SAM" id="MobiDB-lite"/>
    </source>
</evidence>
<keyword evidence="3" id="KW-1185">Reference proteome</keyword>